<sequence length="62" mass="7143">MTKLFMIPILLSLFWALFLNFNGVPLKQGKKGFIYIIGISFTIIFALGFLIWLTADQNLRSF</sequence>
<evidence type="ECO:0000313" key="2">
    <source>
        <dbReference type="EMBL" id="WOT06154.1"/>
    </source>
</evidence>
<keyword evidence="1" id="KW-1133">Transmembrane helix</keyword>
<reference evidence="2 3" key="1">
    <citation type="submission" date="2023-10" db="EMBL/GenBank/DDBJ databases">
        <title>Complete genome sequence of Shewanella sp. DAU334.</title>
        <authorList>
            <person name="Lee Y.-S."/>
            <person name="Jeong H.-R."/>
            <person name="Hwang E.-J."/>
            <person name="Choi Y.-L."/>
            <person name="Kim G.-D."/>
        </authorList>
    </citation>
    <scope>NUCLEOTIDE SEQUENCE [LARGE SCALE GENOMIC DNA]</scope>
    <source>
        <strain evidence="2 3">DAU334</strain>
    </source>
</reference>
<organism evidence="2 3">
    <name type="scientific">Shewanella youngdeokensis</name>
    <dbReference type="NCBI Taxonomy" id="2999068"/>
    <lineage>
        <taxon>Bacteria</taxon>
        <taxon>Pseudomonadati</taxon>
        <taxon>Pseudomonadota</taxon>
        <taxon>Gammaproteobacteria</taxon>
        <taxon>Alteromonadales</taxon>
        <taxon>Shewanellaceae</taxon>
        <taxon>Shewanella</taxon>
    </lineage>
</organism>
<name>A0ABZ0K0R5_9GAMM</name>
<protein>
    <submittedName>
        <fullName evidence="2">Uncharacterized protein</fullName>
    </submittedName>
</protein>
<evidence type="ECO:0000256" key="1">
    <source>
        <dbReference type="SAM" id="Phobius"/>
    </source>
</evidence>
<accession>A0ABZ0K0R5</accession>
<proteinExistence type="predicted"/>
<keyword evidence="1" id="KW-0812">Transmembrane</keyword>
<keyword evidence="1" id="KW-0472">Membrane</keyword>
<dbReference type="EMBL" id="CP136522">
    <property type="protein sequence ID" value="WOT06154.1"/>
    <property type="molecule type" value="Genomic_DNA"/>
</dbReference>
<gene>
    <name evidence="2" type="ORF">RGE70_04930</name>
</gene>
<evidence type="ECO:0000313" key="3">
    <source>
        <dbReference type="Proteomes" id="UP001529491"/>
    </source>
</evidence>
<keyword evidence="3" id="KW-1185">Reference proteome</keyword>
<feature type="transmembrane region" description="Helical" evidence="1">
    <location>
        <begin position="33"/>
        <end position="55"/>
    </location>
</feature>
<dbReference type="Proteomes" id="UP001529491">
    <property type="component" value="Chromosome"/>
</dbReference>
<dbReference type="RefSeq" id="WP_310470422.1">
    <property type="nucleotide sequence ID" value="NZ_CP136522.1"/>
</dbReference>